<keyword evidence="3" id="KW-1185">Reference proteome</keyword>
<evidence type="ECO:0000313" key="2">
    <source>
        <dbReference type="EMBL" id="MDC0722821.1"/>
    </source>
</evidence>
<gene>
    <name evidence="2" type="ORF">POL25_38380</name>
</gene>
<sequence>MSAAEIADNKWELEASRPPVRTTGGILQILIIGFFAGLFGWMVMFAFQGIFGARRDTLADQYGRLTVDGKPAPGAAPAQ</sequence>
<comment type="caution">
    <text evidence="2">The sequence shown here is derived from an EMBL/GenBank/DDBJ whole genome shotgun (WGS) entry which is preliminary data.</text>
</comment>
<organism evidence="2 3">
    <name type="scientific">Nannocystis bainbridge</name>
    <dbReference type="NCBI Taxonomy" id="2995303"/>
    <lineage>
        <taxon>Bacteria</taxon>
        <taxon>Pseudomonadati</taxon>
        <taxon>Myxococcota</taxon>
        <taxon>Polyangia</taxon>
        <taxon>Nannocystales</taxon>
        <taxon>Nannocystaceae</taxon>
        <taxon>Nannocystis</taxon>
    </lineage>
</organism>
<name>A0ABT5EDG9_9BACT</name>
<proteinExistence type="predicted"/>
<dbReference type="EMBL" id="JAQNDL010000004">
    <property type="protein sequence ID" value="MDC0722821.1"/>
    <property type="molecule type" value="Genomic_DNA"/>
</dbReference>
<feature type="transmembrane region" description="Helical" evidence="1">
    <location>
        <begin position="26"/>
        <end position="47"/>
    </location>
</feature>
<evidence type="ECO:0000313" key="3">
    <source>
        <dbReference type="Proteomes" id="UP001221686"/>
    </source>
</evidence>
<keyword evidence="1" id="KW-1133">Transmembrane helix</keyword>
<protein>
    <submittedName>
        <fullName evidence="2">Uncharacterized protein</fullName>
    </submittedName>
</protein>
<evidence type="ECO:0000256" key="1">
    <source>
        <dbReference type="SAM" id="Phobius"/>
    </source>
</evidence>
<dbReference type="RefSeq" id="WP_272091359.1">
    <property type="nucleotide sequence ID" value="NZ_JAQNDL010000004.1"/>
</dbReference>
<reference evidence="2 3" key="1">
    <citation type="submission" date="2022-11" db="EMBL/GenBank/DDBJ databases">
        <title>Minimal conservation of predation-associated metabolite biosynthetic gene clusters underscores biosynthetic potential of Myxococcota including descriptions for ten novel species: Archangium lansinium sp. nov., Myxococcus landrumus sp. nov., Nannocystis bai.</title>
        <authorList>
            <person name="Ahearne A."/>
            <person name="Stevens C."/>
            <person name="Dowd S."/>
        </authorList>
    </citation>
    <scope>NUCLEOTIDE SEQUENCE [LARGE SCALE GENOMIC DNA]</scope>
    <source>
        <strain evidence="2 3">BB15-2</strain>
    </source>
</reference>
<accession>A0ABT5EDG9</accession>
<keyword evidence="1" id="KW-0812">Transmembrane</keyword>
<keyword evidence="1" id="KW-0472">Membrane</keyword>
<dbReference type="Proteomes" id="UP001221686">
    <property type="component" value="Unassembled WGS sequence"/>
</dbReference>